<sequence length="80" mass="9081">MARPIGVKAAKAKAKKGTRESEPISLEKYETMRSDRKEDLAVRERLSRHAILDSLLAKKEPLSEKEIALKDKLIDDMMSN</sequence>
<organism evidence="2">
    <name type="scientific">Noccaea caerulescens</name>
    <name type="common">Alpine penny-cress</name>
    <name type="synonym">Thlaspi caerulescens</name>
    <dbReference type="NCBI Taxonomy" id="107243"/>
    <lineage>
        <taxon>Eukaryota</taxon>
        <taxon>Viridiplantae</taxon>
        <taxon>Streptophyta</taxon>
        <taxon>Embryophyta</taxon>
        <taxon>Tracheophyta</taxon>
        <taxon>Spermatophyta</taxon>
        <taxon>Magnoliopsida</taxon>
        <taxon>eudicotyledons</taxon>
        <taxon>Gunneridae</taxon>
        <taxon>Pentapetalae</taxon>
        <taxon>rosids</taxon>
        <taxon>malvids</taxon>
        <taxon>Brassicales</taxon>
        <taxon>Brassicaceae</taxon>
        <taxon>Coluteocarpeae</taxon>
        <taxon>Noccaea</taxon>
    </lineage>
</organism>
<evidence type="ECO:0000256" key="1">
    <source>
        <dbReference type="SAM" id="MobiDB-lite"/>
    </source>
</evidence>
<gene>
    <name evidence="2" type="ORF">MP_TR26726_c2_g1_i1_g.78293</name>
</gene>
<protein>
    <submittedName>
        <fullName evidence="2">Uncharacterized protein</fullName>
    </submittedName>
</protein>
<dbReference type="EMBL" id="GEVM01019230">
    <property type="protein sequence ID" value="JAU86708.1"/>
    <property type="molecule type" value="Transcribed_RNA"/>
</dbReference>
<dbReference type="AlphaFoldDB" id="A0A1J3J4I8"/>
<feature type="region of interest" description="Disordered" evidence="1">
    <location>
        <begin position="1"/>
        <end position="22"/>
    </location>
</feature>
<accession>A0A1J3J4I8</accession>
<reference evidence="2" key="1">
    <citation type="submission" date="2016-07" db="EMBL/GenBank/DDBJ databases">
        <title>De novo transcriptome assembly of four accessions of the metal hyperaccumulator plant Noccaea caerulescens.</title>
        <authorList>
            <person name="Blande D."/>
            <person name="Halimaa P."/>
            <person name="Tervahauta A.I."/>
            <person name="Aarts M.G."/>
            <person name="Karenlampi S.O."/>
        </authorList>
    </citation>
    <scope>NUCLEOTIDE SEQUENCE</scope>
</reference>
<proteinExistence type="predicted"/>
<evidence type="ECO:0000313" key="2">
    <source>
        <dbReference type="EMBL" id="JAU86708.1"/>
    </source>
</evidence>
<name>A0A1J3J4I8_NOCCA</name>